<feature type="transmembrane region" description="Helical" evidence="1">
    <location>
        <begin position="68"/>
        <end position="87"/>
    </location>
</feature>
<reference evidence="2" key="1">
    <citation type="submission" date="2021-01" db="EMBL/GenBank/DDBJ databases">
        <authorList>
            <person name="Corre E."/>
            <person name="Pelletier E."/>
            <person name="Niang G."/>
            <person name="Scheremetjew M."/>
            <person name="Finn R."/>
            <person name="Kale V."/>
            <person name="Holt S."/>
            <person name="Cochrane G."/>
            <person name="Meng A."/>
            <person name="Brown T."/>
            <person name="Cohen L."/>
        </authorList>
    </citation>
    <scope>NUCLEOTIDE SEQUENCE</scope>
    <source>
        <strain evidence="2">CCMP2222</strain>
    </source>
</reference>
<evidence type="ECO:0000256" key="1">
    <source>
        <dbReference type="SAM" id="Phobius"/>
    </source>
</evidence>
<protein>
    <submittedName>
        <fullName evidence="2">Uncharacterized protein</fullName>
    </submittedName>
</protein>
<sequence length="204" mass="22411">MHLSPPVRQPFIPHRGDTAAFAEAEHMRGYSLIRFSVFSYCIAGAYGALLLTSLLSGQKHCSVPLERWLEVSAGLGAVMFLFLGVLISTHGRAMVDKDNVVAAVHEVHDGRETARTAVARHGLTYTGIYKNPVLLFLFGLNILWLLPGAYWLLDTGCFNPFEGQCDGCDTDLANRVGSNYFCELLLNLVFAYALRSLRASARGT</sequence>
<name>A0A7S2HLF6_9DINO</name>
<gene>
    <name evidence="2" type="ORF">AAND1436_LOCUS35654</name>
</gene>
<proteinExistence type="predicted"/>
<keyword evidence="1" id="KW-0472">Membrane</keyword>
<keyword evidence="1" id="KW-1133">Transmembrane helix</keyword>
<feature type="transmembrane region" description="Helical" evidence="1">
    <location>
        <begin position="177"/>
        <end position="194"/>
    </location>
</feature>
<dbReference type="EMBL" id="HBGQ01074431">
    <property type="protein sequence ID" value="CAD9493948.1"/>
    <property type="molecule type" value="Transcribed_RNA"/>
</dbReference>
<keyword evidence="1" id="KW-0812">Transmembrane</keyword>
<dbReference type="AlphaFoldDB" id="A0A7S2HLF6"/>
<accession>A0A7S2HLF6</accession>
<feature type="transmembrane region" description="Helical" evidence="1">
    <location>
        <begin position="133"/>
        <end position="153"/>
    </location>
</feature>
<evidence type="ECO:0000313" key="2">
    <source>
        <dbReference type="EMBL" id="CAD9493948.1"/>
    </source>
</evidence>
<feature type="transmembrane region" description="Helical" evidence="1">
    <location>
        <begin position="37"/>
        <end position="56"/>
    </location>
</feature>
<organism evidence="2">
    <name type="scientific">Alexandrium andersonii</name>
    <dbReference type="NCBI Taxonomy" id="327968"/>
    <lineage>
        <taxon>Eukaryota</taxon>
        <taxon>Sar</taxon>
        <taxon>Alveolata</taxon>
        <taxon>Dinophyceae</taxon>
        <taxon>Gonyaulacales</taxon>
        <taxon>Pyrocystaceae</taxon>
        <taxon>Alexandrium</taxon>
    </lineage>
</organism>